<dbReference type="InterPro" id="IPR050796">
    <property type="entry name" value="SCF_F-box_component"/>
</dbReference>
<evidence type="ECO:0000259" key="2">
    <source>
        <dbReference type="PROSITE" id="PS50181"/>
    </source>
</evidence>
<dbReference type="EMBL" id="KZ502442">
    <property type="protein sequence ID" value="PKU78983.1"/>
    <property type="molecule type" value="Genomic_DNA"/>
</dbReference>
<name>A0A2I0WTL6_9ASPA</name>
<dbReference type="InterPro" id="IPR017451">
    <property type="entry name" value="F-box-assoc_interact_dom"/>
</dbReference>
<dbReference type="SUPFAM" id="SSF81383">
    <property type="entry name" value="F-box domain"/>
    <property type="match status" value="1"/>
</dbReference>
<dbReference type="Gene3D" id="1.20.1280.50">
    <property type="match status" value="1"/>
</dbReference>
<evidence type="ECO:0000313" key="4">
    <source>
        <dbReference type="Proteomes" id="UP000233837"/>
    </source>
</evidence>
<protein>
    <submittedName>
        <fullName evidence="3">F-box protein</fullName>
    </submittedName>
</protein>
<dbReference type="InterPro" id="IPR001810">
    <property type="entry name" value="F-box_dom"/>
</dbReference>
<evidence type="ECO:0000313" key="3">
    <source>
        <dbReference type="EMBL" id="PKU78983.1"/>
    </source>
</evidence>
<reference evidence="3 4" key="1">
    <citation type="journal article" date="2016" name="Sci. Rep.">
        <title>The Dendrobium catenatum Lindl. genome sequence provides insights into polysaccharide synthase, floral development and adaptive evolution.</title>
        <authorList>
            <person name="Zhang G.Q."/>
            <person name="Xu Q."/>
            <person name="Bian C."/>
            <person name="Tsai W.C."/>
            <person name="Yeh C.M."/>
            <person name="Liu K.W."/>
            <person name="Yoshida K."/>
            <person name="Zhang L.S."/>
            <person name="Chang S.B."/>
            <person name="Chen F."/>
            <person name="Shi Y."/>
            <person name="Su Y.Y."/>
            <person name="Zhang Y.Q."/>
            <person name="Chen L.J."/>
            <person name="Yin Y."/>
            <person name="Lin M."/>
            <person name="Huang H."/>
            <person name="Deng H."/>
            <person name="Wang Z.W."/>
            <person name="Zhu S.L."/>
            <person name="Zhao X."/>
            <person name="Deng C."/>
            <person name="Niu S.C."/>
            <person name="Huang J."/>
            <person name="Wang M."/>
            <person name="Liu G.H."/>
            <person name="Yang H.J."/>
            <person name="Xiao X.J."/>
            <person name="Hsiao Y.Y."/>
            <person name="Wu W.L."/>
            <person name="Chen Y.Y."/>
            <person name="Mitsuda N."/>
            <person name="Ohme-Takagi M."/>
            <person name="Luo Y.B."/>
            <person name="Van de Peer Y."/>
            <person name="Liu Z.J."/>
        </authorList>
    </citation>
    <scope>NUCLEOTIDE SEQUENCE [LARGE SCALE GENOMIC DNA]</scope>
    <source>
        <tissue evidence="3">The whole plant</tissue>
    </source>
</reference>
<keyword evidence="1" id="KW-1133">Transmembrane helix</keyword>
<dbReference type="SMART" id="SM00256">
    <property type="entry name" value="FBOX"/>
    <property type="match status" value="1"/>
</dbReference>
<reference evidence="3 4" key="2">
    <citation type="journal article" date="2017" name="Nature">
        <title>The Apostasia genome and the evolution of orchids.</title>
        <authorList>
            <person name="Zhang G.Q."/>
            <person name="Liu K.W."/>
            <person name="Li Z."/>
            <person name="Lohaus R."/>
            <person name="Hsiao Y.Y."/>
            <person name="Niu S.C."/>
            <person name="Wang J.Y."/>
            <person name="Lin Y.C."/>
            <person name="Xu Q."/>
            <person name="Chen L.J."/>
            <person name="Yoshida K."/>
            <person name="Fujiwara S."/>
            <person name="Wang Z.W."/>
            <person name="Zhang Y.Q."/>
            <person name="Mitsuda N."/>
            <person name="Wang M."/>
            <person name="Liu G.H."/>
            <person name="Pecoraro L."/>
            <person name="Huang H.X."/>
            <person name="Xiao X.J."/>
            <person name="Lin M."/>
            <person name="Wu X.Y."/>
            <person name="Wu W.L."/>
            <person name="Chen Y.Y."/>
            <person name="Chang S.B."/>
            <person name="Sakamoto S."/>
            <person name="Ohme-Takagi M."/>
            <person name="Yagi M."/>
            <person name="Zeng S.J."/>
            <person name="Shen C.Y."/>
            <person name="Yeh C.M."/>
            <person name="Luo Y.B."/>
            <person name="Tsai W.C."/>
            <person name="Van de Peer Y."/>
            <person name="Liu Z.J."/>
        </authorList>
    </citation>
    <scope>NUCLEOTIDE SEQUENCE [LARGE SCALE GENOMIC DNA]</scope>
    <source>
        <tissue evidence="3">The whole plant</tissue>
    </source>
</reference>
<keyword evidence="4" id="KW-1185">Reference proteome</keyword>
<dbReference type="PANTHER" id="PTHR31672">
    <property type="entry name" value="BNACNNG10540D PROTEIN"/>
    <property type="match status" value="1"/>
</dbReference>
<accession>A0A2I0WTL6</accession>
<dbReference type="Pfam" id="PF00646">
    <property type="entry name" value="F-box"/>
    <property type="match status" value="1"/>
</dbReference>
<dbReference type="PROSITE" id="PS50181">
    <property type="entry name" value="FBOX"/>
    <property type="match status" value="1"/>
</dbReference>
<sequence length="362" mass="42278">MDNLPVDLVVEILRRLSFKDIMKCRCICKCWQALFSNPKLLQYRRQLRLEVQSTSNYKQSCCPIRLLTCSDYYDSCITDIAKKDKAHLHLYTLNNINNEGLGNLNLAPLNKRELKSNTEIVSSSFLKLVLLYDNLSKFLCLHNPPTDEFMTLPKNYDQEDCWLSCVGLGRVESTQEYKVVRVLENDKRMICEVFTLGSDHQWREVDAPLITIFCPIPCIFVAGGMYVFEKMYFVIMRFDIEAENWMDIPPPKDFRWLSNYWTIREVDGLVCMTGIDSEDISMWVLKDYEKGVWALEKKIIIDYNFRKILNDDVQGGTLIYPLSFDYGDGKMLLMCDYSNKTKLISYDPITLHVEQLPNPRAF</sequence>
<proteinExistence type="predicted"/>
<keyword evidence="1" id="KW-0472">Membrane</keyword>
<dbReference type="InterPro" id="IPR036047">
    <property type="entry name" value="F-box-like_dom_sf"/>
</dbReference>
<organism evidence="3 4">
    <name type="scientific">Dendrobium catenatum</name>
    <dbReference type="NCBI Taxonomy" id="906689"/>
    <lineage>
        <taxon>Eukaryota</taxon>
        <taxon>Viridiplantae</taxon>
        <taxon>Streptophyta</taxon>
        <taxon>Embryophyta</taxon>
        <taxon>Tracheophyta</taxon>
        <taxon>Spermatophyta</taxon>
        <taxon>Magnoliopsida</taxon>
        <taxon>Liliopsida</taxon>
        <taxon>Asparagales</taxon>
        <taxon>Orchidaceae</taxon>
        <taxon>Epidendroideae</taxon>
        <taxon>Malaxideae</taxon>
        <taxon>Dendrobiinae</taxon>
        <taxon>Dendrobium</taxon>
    </lineage>
</organism>
<dbReference type="Proteomes" id="UP000233837">
    <property type="component" value="Unassembled WGS sequence"/>
</dbReference>
<gene>
    <name evidence="3" type="ORF">MA16_Dca000327</name>
</gene>
<dbReference type="InterPro" id="IPR013187">
    <property type="entry name" value="F-box-assoc_dom_typ3"/>
</dbReference>
<dbReference type="Pfam" id="PF08268">
    <property type="entry name" value="FBA_3"/>
    <property type="match status" value="1"/>
</dbReference>
<dbReference type="PANTHER" id="PTHR31672:SF13">
    <property type="entry name" value="F-BOX PROTEIN CPR30-LIKE"/>
    <property type="match status" value="1"/>
</dbReference>
<keyword evidence="1" id="KW-0812">Transmembrane</keyword>
<dbReference type="NCBIfam" id="TIGR01640">
    <property type="entry name" value="F_box_assoc_1"/>
    <property type="match status" value="1"/>
</dbReference>
<evidence type="ECO:0000256" key="1">
    <source>
        <dbReference type="SAM" id="Phobius"/>
    </source>
</evidence>
<feature type="domain" description="F-box" evidence="2">
    <location>
        <begin position="1"/>
        <end position="46"/>
    </location>
</feature>
<feature type="transmembrane region" description="Helical" evidence="1">
    <location>
        <begin position="209"/>
        <end position="228"/>
    </location>
</feature>
<dbReference type="AlphaFoldDB" id="A0A2I0WTL6"/>